<dbReference type="Proteomes" id="UP000637299">
    <property type="component" value="Unassembled WGS sequence"/>
</dbReference>
<keyword evidence="2" id="KW-1185">Reference proteome</keyword>
<evidence type="ECO:0000313" key="2">
    <source>
        <dbReference type="Proteomes" id="UP000637299"/>
    </source>
</evidence>
<reference evidence="1 2" key="1">
    <citation type="submission" date="2020-09" db="EMBL/GenBank/DDBJ databases">
        <title>Genome seq and assembly of Chryseobacterium sp.</title>
        <authorList>
            <person name="Chhetri G."/>
        </authorList>
    </citation>
    <scope>NUCLEOTIDE SEQUENCE [LARGE SCALE GENOMIC DNA]</scope>
    <source>
        <strain evidence="1 2">GCR10</strain>
    </source>
</reference>
<gene>
    <name evidence="1" type="ORF">IC610_06220</name>
</gene>
<dbReference type="EMBL" id="JACYFS010000001">
    <property type="protein sequence ID" value="MBD8082020.1"/>
    <property type="molecule type" value="Genomic_DNA"/>
</dbReference>
<sequence length="144" mass="15882">MKKVLFIFGIFTSAIFFAQKSENYYQISYNSICCGPPSEKPVRDYIQKFQGNNKSKTVEIFKQTGLGREGEFKLFVGLDALSKSNKRKFISGLEAAINAQNTAKGGSDGTVDFMGSSMVSKKDLSALPNTTLSNKTVITKQKIK</sequence>
<organism evidence="1 2">
    <name type="scientific">Chryseobacterium caseinilyticum</name>
    <dbReference type="NCBI Taxonomy" id="2771428"/>
    <lineage>
        <taxon>Bacteria</taxon>
        <taxon>Pseudomonadati</taxon>
        <taxon>Bacteroidota</taxon>
        <taxon>Flavobacteriia</taxon>
        <taxon>Flavobacteriales</taxon>
        <taxon>Weeksellaceae</taxon>
        <taxon>Chryseobacterium group</taxon>
        <taxon>Chryseobacterium</taxon>
    </lineage>
</organism>
<protein>
    <submittedName>
        <fullName evidence="1">Uncharacterized protein</fullName>
    </submittedName>
</protein>
<name>A0ABR8Z9W5_9FLAO</name>
<accession>A0ABR8Z9W5</accession>
<proteinExistence type="predicted"/>
<dbReference type="RefSeq" id="WP_191735695.1">
    <property type="nucleotide sequence ID" value="NZ_JACYFS010000001.1"/>
</dbReference>
<comment type="caution">
    <text evidence="1">The sequence shown here is derived from an EMBL/GenBank/DDBJ whole genome shotgun (WGS) entry which is preliminary data.</text>
</comment>
<evidence type="ECO:0000313" key="1">
    <source>
        <dbReference type="EMBL" id="MBD8082020.1"/>
    </source>
</evidence>